<evidence type="ECO:0000259" key="2">
    <source>
        <dbReference type="PROSITE" id="PS51767"/>
    </source>
</evidence>
<name>A0A9Q5HUG1_SANBA</name>
<dbReference type="Gene3D" id="2.40.70.10">
    <property type="entry name" value="Acid Proteases"/>
    <property type="match status" value="2"/>
</dbReference>
<proteinExistence type="inferred from homology"/>
<comment type="similarity">
    <text evidence="1">Belongs to the peptidase A1 family.</text>
</comment>
<dbReference type="GO" id="GO:0006508">
    <property type="term" value="P:proteolysis"/>
    <property type="evidence" value="ECO:0007669"/>
    <property type="project" value="UniProtKB-KW"/>
</dbReference>
<keyword evidence="3" id="KW-0378">Hydrolase</keyword>
<dbReference type="PROSITE" id="PS51767">
    <property type="entry name" value="PEPTIDASE_A1"/>
    <property type="match status" value="1"/>
</dbReference>
<evidence type="ECO:0000313" key="4">
    <source>
        <dbReference type="Proteomes" id="UP000757232"/>
    </source>
</evidence>
<dbReference type="AlphaFoldDB" id="A0A9Q5HUG1"/>
<dbReference type="PANTHER" id="PTHR47966">
    <property type="entry name" value="BETA-SITE APP-CLEAVING ENZYME, ISOFORM A-RELATED"/>
    <property type="match status" value="1"/>
</dbReference>
<dbReference type="PRINTS" id="PR00792">
    <property type="entry name" value="PEPSIN"/>
</dbReference>
<dbReference type="Proteomes" id="UP000757232">
    <property type="component" value="Unassembled WGS sequence"/>
</dbReference>
<dbReference type="PANTHER" id="PTHR47966:SF51">
    <property type="entry name" value="BETA-SITE APP-CLEAVING ENZYME, ISOFORM A-RELATED"/>
    <property type="match status" value="1"/>
</dbReference>
<keyword evidence="3" id="KW-0645">Protease</keyword>
<dbReference type="OrthoDB" id="2747330at2759"/>
<dbReference type="InterPro" id="IPR034164">
    <property type="entry name" value="Pepsin-like_dom"/>
</dbReference>
<dbReference type="Pfam" id="PF00026">
    <property type="entry name" value="Asp"/>
    <property type="match status" value="1"/>
</dbReference>
<reference evidence="3" key="1">
    <citation type="submission" date="2016-06" db="EMBL/GenBank/DDBJ databases">
        <title>Draft Genome sequence of the fungus Inonotus baumii.</title>
        <authorList>
            <person name="Zhu H."/>
            <person name="Lin W."/>
        </authorList>
    </citation>
    <scope>NUCLEOTIDE SEQUENCE</scope>
    <source>
        <strain evidence="3">821</strain>
    </source>
</reference>
<dbReference type="InterPro" id="IPR021109">
    <property type="entry name" value="Peptidase_aspartic_dom_sf"/>
</dbReference>
<keyword evidence="4" id="KW-1185">Reference proteome</keyword>
<dbReference type="CDD" id="cd05471">
    <property type="entry name" value="pepsin_like"/>
    <property type="match status" value="1"/>
</dbReference>
<dbReference type="EMBL" id="LNZH02000204">
    <property type="protein sequence ID" value="OCB86120.1"/>
    <property type="molecule type" value="Genomic_DNA"/>
</dbReference>
<dbReference type="SUPFAM" id="SSF50630">
    <property type="entry name" value="Acid proteases"/>
    <property type="match status" value="1"/>
</dbReference>
<comment type="caution">
    <text evidence="3">The sequence shown here is derived from an EMBL/GenBank/DDBJ whole genome shotgun (WGS) entry which is preliminary data.</text>
</comment>
<organism evidence="3 4">
    <name type="scientific">Sanghuangporus baumii</name>
    <name type="common">Phellinus baumii</name>
    <dbReference type="NCBI Taxonomy" id="108892"/>
    <lineage>
        <taxon>Eukaryota</taxon>
        <taxon>Fungi</taxon>
        <taxon>Dikarya</taxon>
        <taxon>Basidiomycota</taxon>
        <taxon>Agaricomycotina</taxon>
        <taxon>Agaricomycetes</taxon>
        <taxon>Hymenochaetales</taxon>
        <taxon>Hymenochaetaceae</taxon>
        <taxon>Sanghuangporus</taxon>
    </lineage>
</organism>
<accession>A0A9Q5HUG1</accession>
<evidence type="ECO:0000256" key="1">
    <source>
        <dbReference type="ARBA" id="ARBA00007447"/>
    </source>
</evidence>
<sequence>MRGVDIPFSTPAHSATTFKANVGIGSPPTFYTLIVDTGSANTWVSARGSQHPFKPTETSKESKRSVSIRYGTGSFRGKLWYDRVTIGSLVIENQGIGVAEDAFGFEDGVDGILGLGLAELTKEFLIKESDNDELEVIPTIIDNLVEQGKIKQRMFSISFDRMSATLRRKDYKGEFRGVLTLGGTDPSRYTGEIIYVPIPQNKPSSKHWGFEQTITYGSRKETGIEILKNGIGVIDSGSSVVHLTPGSFDAYRHATHADFDCISKLLSLPPNEKTNLKSLFFEIGGRSFEIAPEEQVWPQELNDVAGGPAEDSYLSYIELRSNNGVGISLINGFTWLQHFYIVLDVDNKRIGFATATLPLACLEPARPGED</sequence>
<evidence type="ECO:0000313" key="3">
    <source>
        <dbReference type="EMBL" id="OCB86120.1"/>
    </source>
</evidence>
<dbReference type="GO" id="GO:0004190">
    <property type="term" value="F:aspartic-type endopeptidase activity"/>
    <property type="evidence" value="ECO:0007669"/>
    <property type="project" value="InterPro"/>
</dbReference>
<dbReference type="InterPro" id="IPR001461">
    <property type="entry name" value="Aspartic_peptidase_A1"/>
</dbReference>
<protein>
    <submittedName>
        <fullName evidence="3">Acid protease</fullName>
    </submittedName>
</protein>
<dbReference type="InterPro" id="IPR033121">
    <property type="entry name" value="PEPTIDASE_A1"/>
</dbReference>
<gene>
    <name evidence="3" type="ORF">A7U60_g6708</name>
</gene>
<feature type="domain" description="Peptidase A1" evidence="2">
    <location>
        <begin position="18"/>
        <end position="353"/>
    </location>
</feature>